<organism evidence="4 5">
    <name type="scientific">Helicobacter mehlei</name>
    <dbReference type="NCBI Taxonomy" id="2316080"/>
    <lineage>
        <taxon>Bacteria</taxon>
        <taxon>Pseudomonadati</taxon>
        <taxon>Campylobacterota</taxon>
        <taxon>Epsilonproteobacteria</taxon>
        <taxon>Campylobacterales</taxon>
        <taxon>Helicobacteraceae</taxon>
        <taxon>Helicobacter</taxon>
    </lineage>
</organism>
<dbReference type="CDD" id="cd05374">
    <property type="entry name" value="17beta-HSD-like_SDR_c"/>
    <property type="match status" value="1"/>
</dbReference>
<dbReference type="PANTHER" id="PTHR44169">
    <property type="entry name" value="NADPH-DEPENDENT 1-ACYLDIHYDROXYACETONE PHOSPHATE REDUCTASE"/>
    <property type="match status" value="1"/>
</dbReference>
<evidence type="ECO:0000256" key="3">
    <source>
        <dbReference type="RuleBase" id="RU000363"/>
    </source>
</evidence>
<evidence type="ECO:0000256" key="1">
    <source>
        <dbReference type="ARBA" id="ARBA00006484"/>
    </source>
</evidence>
<proteinExistence type="inferred from homology"/>
<dbReference type="PANTHER" id="PTHR44169:SF6">
    <property type="entry name" value="NADPH-DEPENDENT 1-ACYLDIHYDROXYACETONE PHOSPHATE REDUCTASE"/>
    <property type="match status" value="1"/>
</dbReference>
<reference evidence="4 5" key="2">
    <citation type="submission" date="2019-07" db="EMBL/GenBank/DDBJ databases">
        <title>Helicobacter labacensis sp. nov., Helicobacter mehlei sp. nov. and Helicobacter vulpis sp. nov., isolated from gastric mucosa of red fox (Vulpis vulpis).</title>
        <authorList>
            <person name="Kusar D."/>
            <person name="Gruntar I."/>
            <person name="Pate M."/>
            <person name="Zajc U."/>
            <person name="Ocepek M."/>
        </authorList>
    </citation>
    <scope>NUCLEOTIDE SEQUENCE [LARGE SCALE GENOMIC DNA]</scope>
    <source>
        <strain evidence="4 5">L8b</strain>
    </source>
</reference>
<dbReference type="InterPro" id="IPR036291">
    <property type="entry name" value="NAD(P)-bd_dom_sf"/>
</dbReference>
<dbReference type="OrthoDB" id="5354363at2"/>
<dbReference type="Proteomes" id="UP000319322">
    <property type="component" value="Unassembled WGS sequence"/>
</dbReference>
<dbReference type="RefSeq" id="WP_120948378.1">
    <property type="nucleotide sequence ID" value="NZ_QXQP01000008.1"/>
</dbReference>
<sequence length="271" mass="30131">MASVVLTGASSGIGLQCALLLLEKGYKLYAISRRVSTLEVLQHPNCVRLDCDLSDEAQVRQVVQKILDQDSQISVLINNAGYGLLGSLEEHSLEQAKALFQVNLFSIAQLTSLFLPTLRQNAHLSPKIINVASSAGRSTTLFLGWYHASKYALEAYSDCLRAELIPFGVQVVLIEPGAIETKWDQGTLNAYTPDPKSPYDVECQKASTFYKQTYQRATKPQVIATCILQALQAPRPKTRYLVGKHAHLLVWAKKCLPDRLYDWVVRQKILG</sequence>
<dbReference type="PRINTS" id="PR00081">
    <property type="entry name" value="GDHRDH"/>
</dbReference>
<evidence type="ECO:0000256" key="2">
    <source>
        <dbReference type="ARBA" id="ARBA00023002"/>
    </source>
</evidence>
<keyword evidence="2" id="KW-0560">Oxidoreductase</keyword>
<dbReference type="InterPro" id="IPR002347">
    <property type="entry name" value="SDR_fam"/>
</dbReference>
<gene>
    <name evidence="4" type="ORF">FNE76_04290</name>
</gene>
<accession>A0A553UWH7</accession>
<evidence type="ECO:0000313" key="4">
    <source>
        <dbReference type="EMBL" id="TSA84556.1"/>
    </source>
</evidence>
<evidence type="ECO:0000313" key="5">
    <source>
        <dbReference type="Proteomes" id="UP000319322"/>
    </source>
</evidence>
<reference evidence="4 5" key="3">
    <citation type="submission" date="2019-07" db="EMBL/GenBank/DDBJ databases">
        <authorList>
            <person name="Papic B."/>
        </authorList>
    </citation>
    <scope>NUCLEOTIDE SEQUENCE [LARGE SCALE GENOMIC DNA]</scope>
    <source>
        <strain evidence="4 5">L8b</strain>
    </source>
</reference>
<dbReference type="PRINTS" id="PR00080">
    <property type="entry name" value="SDRFAMILY"/>
</dbReference>
<dbReference type="GO" id="GO:0016491">
    <property type="term" value="F:oxidoreductase activity"/>
    <property type="evidence" value="ECO:0007669"/>
    <property type="project" value="UniProtKB-KW"/>
</dbReference>
<comment type="caution">
    <text evidence="4">The sequence shown here is derived from an EMBL/GenBank/DDBJ whole genome shotgun (WGS) entry which is preliminary data.</text>
</comment>
<dbReference type="EMBL" id="VKGC01000008">
    <property type="protein sequence ID" value="TSA84556.1"/>
    <property type="molecule type" value="Genomic_DNA"/>
</dbReference>
<keyword evidence="5" id="KW-1185">Reference proteome</keyword>
<dbReference type="SUPFAM" id="SSF51735">
    <property type="entry name" value="NAD(P)-binding Rossmann-fold domains"/>
    <property type="match status" value="1"/>
</dbReference>
<comment type="similarity">
    <text evidence="1 3">Belongs to the short-chain dehydrogenases/reductases (SDR) family.</text>
</comment>
<dbReference type="Gene3D" id="3.40.50.720">
    <property type="entry name" value="NAD(P)-binding Rossmann-like Domain"/>
    <property type="match status" value="1"/>
</dbReference>
<dbReference type="Pfam" id="PF00106">
    <property type="entry name" value="adh_short"/>
    <property type="match status" value="1"/>
</dbReference>
<reference evidence="5" key="1">
    <citation type="submission" date="2019-07" db="EMBL/GenBank/DDBJ databases">
        <title>Helicobacter labacensis sp. nov., Helicobacter mehlei sp. nov. and Helicobacter vulpis sp. nov., isolated from gastric mucosa of red fox (Vulpis vulpis).</title>
        <authorList>
            <person name="Papic B."/>
        </authorList>
    </citation>
    <scope>NUCLEOTIDE SEQUENCE [LARGE SCALE GENOMIC DNA]</scope>
    <source>
        <strain evidence="5">L8b</strain>
    </source>
</reference>
<name>A0A553UWH7_9HELI</name>
<dbReference type="AlphaFoldDB" id="A0A553UWH7"/>
<protein>
    <submittedName>
        <fullName evidence="4">SDR family NAD(P)-dependent oxidoreductase</fullName>
    </submittedName>
</protein>